<dbReference type="InterPro" id="IPR052996">
    <property type="entry name" value="Carb_Metab_Mutarotase"/>
</dbReference>
<organism evidence="1 2">
    <name type="scientific">Lentisphaera araneosa HTCC2155</name>
    <dbReference type="NCBI Taxonomy" id="313628"/>
    <lineage>
        <taxon>Bacteria</taxon>
        <taxon>Pseudomonadati</taxon>
        <taxon>Lentisphaerota</taxon>
        <taxon>Lentisphaeria</taxon>
        <taxon>Lentisphaerales</taxon>
        <taxon>Lentisphaeraceae</taxon>
        <taxon>Lentisphaera</taxon>
    </lineage>
</organism>
<dbReference type="OrthoDB" id="1430580at2"/>
<dbReference type="Pfam" id="PF05336">
    <property type="entry name" value="rhaM"/>
    <property type="match status" value="1"/>
</dbReference>
<evidence type="ECO:0000313" key="2">
    <source>
        <dbReference type="Proteomes" id="UP000004947"/>
    </source>
</evidence>
<name>A6DPG2_9BACT</name>
<keyword evidence="2" id="KW-1185">Reference proteome</keyword>
<dbReference type="Gene3D" id="3.30.70.100">
    <property type="match status" value="1"/>
</dbReference>
<dbReference type="Proteomes" id="UP000004947">
    <property type="component" value="Unassembled WGS sequence"/>
</dbReference>
<dbReference type="AlphaFoldDB" id="A6DPG2"/>
<dbReference type="SUPFAM" id="SSF54909">
    <property type="entry name" value="Dimeric alpha+beta barrel"/>
    <property type="match status" value="1"/>
</dbReference>
<dbReference type="PANTHER" id="PTHR43239:SF1">
    <property type="entry name" value="UPF0734 PROTEIN DDB_G0273871_DDB_G0273177"/>
    <property type="match status" value="1"/>
</dbReference>
<sequence>MPEVKFKRYCKTLTVKDDPQLIKEYTEAHSMGKAWPEITQGMKDIGITDMEIYIFSNRLFMVMETLPDFDHDSAFAKLANMPRQSEWEASMAKFQNTSANASADDKWQLMERIYKMDQKHERRAIEGQFVFR</sequence>
<dbReference type="PANTHER" id="PTHR43239">
    <property type="entry name" value="UPF0734 PROTEIN DDB_G0273871/DDB_G0273177"/>
    <property type="match status" value="1"/>
</dbReference>
<reference evidence="1 2" key="1">
    <citation type="journal article" date="2010" name="J. Bacteriol.">
        <title>Genome sequence of Lentisphaera araneosa HTCC2155T, the type species of the order Lentisphaerales in the phylum Lentisphaerae.</title>
        <authorList>
            <person name="Thrash J.C."/>
            <person name="Cho J.C."/>
            <person name="Vergin K.L."/>
            <person name="Morris R.M."/>
            <person name="Giovannoni S.J."/>
        </authorList>
    </citation>
    <scope>NUCLEOTIDE SEQUENCE [LARGE SCALE GENOMIC DNA]</scope>
    <source>
        <strain evidence="1 2">HTCC2155</strain>
    </source>
</reference>
<dbReference type="STRING" id="313628.LNTAR_05769"/>
<protein>
    <recommendedName>
        <fullName evidence="3">L-rhamnose mutarotase</fullName>
    </recommendedName>
</protein>
<accession>A6DPG2</accession>
<dbReference type="GO" id="GO:0016857">
    <property type="term" value="F:racemase and epimerase activity, acting on carbohydrates and derivatives"/>
    <property type="evidence" value="ECO:0007669"/>
    <property type="project" value="InterPro"/>
</dbReference>
<proteinExistence type="predicted"/>
<dbReference type="InterPro" id="IPR008000">
    <property type="entry name" value="Rham/fucose_mutarotase"/>
</dbReference>
<comment type="caution">
    <text evidence="1">The sequence shown here is derived from an EMBL/GenBank/DDBJ whole genome shotgun (WGS) entry which is preliminary data.</text>
</comment>
<dbReference type="InterPro" id="IPR011008">
    <property type="entry name" value="Dimeric_a/b-barrel"/>
</dbReference>
<evidence type="ECO:0008006" key="3">
    <source>
        <dbReference type="Google" id="ProtNLM"/>
    </source>
</evidence>
<evidence type="ECO:0000313" key="1">
    <source>
        <dbReference type="EMBL" id="EDM26458.1"/>
    </source>
</evidence>
<dbReference type="EMBL" id="ABCK01000016">
    <property type="protein sequence ID" value="EDM26458.1"/>
    <property type="molecule type" value="Genomic_DNA"/>
</dbReference>
<dbReference type="RefSeq" id="WP_007279744.1">
    <property type="nucleotide sequence ID" value="NZ_ABCK01000016.1"/>
</dbReference>
<gene>
    <name evidence="1" type="ORF">LNTAR_05769</name>
</gene>
<dbReference type="eggNOG" id="COG3254">
    <property type="taxonomic scope" value="Bacteria"/>
</dbReference>